<dbReference type="GO" id="GO:1903457">
    <property type="term" value="P:lactate catabolic process"/>
    <property type="evidence" value="ECO:0007669"/>
    <property type="project" value="TreeGrafter"/>
</dbReference>
<dbReference type="InterPro" id="IPR006094">
    <property type="entry name" value="Oxid_FAD_bind_N"/>
</dbReference>
<keyword evidence="6" id="KW-0809">Transit peptide</keyword>
<evidence type="ECO:0000313" key="13">
    <source>
        <dbReference type="EMBL" id="GME67367.1"/>
    </source>
</evidence>
<keyword evidence="7" id="KW-0560">Oxidoreductase</keyword>
<comment type="cofactor">
    <cofactor evidence="1">
        <name>FAD</name>
        <dbReference type="ChEBI" id="CHEBI:57692"/>
    </cofactor>
</comment>
<evidence type="ECO:0000256" key="5">
    <source>
        <dbReference type="ARBA" id="ARBA00022827"/>
    </source>
</evidence>
<dbReference type="Pfam" id="PF01565">
    <property type="entry name" value="FAD_binding_4"/>
    <property type="match status" value="1"/>
</dbReference>
<evidence type="ECO:0000256" key="8">
    <source>
        <dbReference type="ARBA" id="ARBA00023128"/>
    </source>
</evidence>
<dbReference type="GO" id="GO:0008720">
    <property type="term" value="F:D-lactate dehydrogenase (NAD+) activity"/>
    <property type="evidence" value="ECO:0007669"/>
    <property type="project" value="TreeGrafter"/>
</dbReference>
<evidence type="ECO:0000256" key="7">
    <source>
        <dbReference type="ARBA" id="ARBA00023002"/>
    </source>
</evidence>
<evidence type="ECO:0000259" key="12">
    <source>
        <dbReference type="PROSITE" id="PS51387"/>
    </source>
</evidence>
<evidence type="ECO:0000256" key="1">
    <source>
        <dbReference type="ARBA" id="ARBA00001974"/>
    </source>
</evidence>
<dbReference type="FunFam" id="3.30.70.2740:FF:000001">
    <property type="entry name" value="D-lactate dehydrogenase mitochondrial"/>
    <property type="match status" value="1"/>
</dbReference>
<dbReference type="Pfam" id="PF02913">
    <property type="entry name" value="FAD-oxidase_C"/>
    <property type="match status" value="1"/>
</dbReference>
<dbReference type="PANTHER" id="PTHR11748">
    <property type="entry name" value="D-LACTATE DEHYDROGENASE"/>
    <property type="match status" value="1"/>
</dbReference>
<dbReference type="InterPro" id="IPR004113">
    <property type="entry name" value="FAD-bd_oxidored_4_C"/>
</dbReference>
<dbReference type="InterPro" id="IPR016166">
    <property type="entry name" value="FAD-bd_PCMH"/>
</dbReference>
<dbReference type="SUPFAM" id="SSF55103">
    <property type="entry name" value="FAD-linked oxidases, C-terminal domain"/>
    <property type="match status" value="1"/>
</dbReference>
<comment type="caution">
    <text evidence="13">The sequence shown here is derived from an EMBL/GenBank/DDBJ whole genome shotgun (WGS) entry which is preliminary data.</text>
</comment>
<keyword evidence="14" id="KW-1185">Reference proteome</keyword>
<comment type="catalytic activity">
    <reaction evidence="10">
        <text>(R)-lactate + 2 Fe(III)-[cytochrome c] = 2 Fe(II)-[cytochrome c] + pyruvate + 2 H(+)</text>
        <dbReference type="Rhea" id="RHEA:13521"/>
        <dbReference type="Rhea" id="RHEA-COMP:10350"/>
        <dbReference type="Rhea" id="RHEA-COMP:14399"/>
        <dbReference type="ChEBI" id="CHEBI:15361"/>
        <dbReference type="ChEBI" id="CHEBI:15378"/>
        <dbReference type="ChEBI" id="CHEBI:16004"/>
        <dbReference type="ChEBI" id="CHEBI:29033"/>
        <dbReference type="ChEBI" id="CHEBI:29034"/>
        <dbReference type="EC" id="1.1.2.4"/>
    </reaction>
</comment>
<name>A0A9W6SVS4_CANBO</name>
<dbReference type="EMBL" id="BSXN01000158">
    <property type="protein sequence ID" value="GME67367.1"/>
    <property type="molecule type" value="Genomic_DNA"/>
</dbReference>
<evidence type="ECO:0000256" key="11">
    <source>
        <dbReference type="ARBA" id="ARBA00083446"/>
    </source>
</evidence>
<feature type="domain" description="FAD-binding PCMH-type" evidence="12">
    <location>
        <begin position="72"/>
        <end position="249"/>
    </location>
</feature>
<sequence>MRKTIFKNEVGNEYRSITDINSLESPKYGDLSDVKKAINEIESVIGLENIKDSSSELLIHSDNSSNFHKPNENERPYIVALPSTIEQVSEIAKICHRYRIPMIPYSGGTSIEGHFIPTRRGICIDVSKMDKILAVHEDDLDVVVQPGIGWMELNEELDQYGLMFGCDPGPGAEIGGMVATSCSGTNASRYGTMKENVISLKVVLADGTIIKTKNRPRKSSNGYNLTGLFVGSEGTLGIIVEATLKLHVKPENEIVAIMNFNHIQEAAKTVTDIFKKGIVVNAVELMDDRQMKCIREMTQDIEGGRQWSDKNLLLFKLGGSPGALKDTVERVKDICHQNNGFNLEIATSTEEKDEIWRTRKTQLWTSIDWAKRIIPNARAWPTDVAVPVSRLPKVIAETVADIEEHGLMTTVVGHVGDGNIHALVIFPPDKLAAAETVVGKMVQRAIANEGTVSGEHGVGIGKRDFLVAELGQATVDTMRSVKLALDPLRLLNPDKIFKIDPFEKRVENC</sequence>
<dbReference type="PANTHER" id="PTHR11748:SF111">
    <property type="entry name" value="D-LACTATE DEHYDROGENASE, MITOCHONDRIAL-RELATED"/>
    <property type="match status" value="1"/>
</dbReference>
<dbReference type="GO" id="GO:0005739">
    <property type="term" value="C:mitochondrion"/>
    <property type="evidence" value="ECO:0007669"/>
    <property type="project" value="UniProtKB-SubCell"/>
</dbReference>
<dbReference type="Gene3D" id="1.10.45.10">
    <property type="entry name" value="Vanillyl-alcohol Oxidase, Chain A, domain 4"/>
    <property type="match status" value="1"/>
</dbReference>
<evidence type="ECO:0000256" key="9">
    <source>
        <dbReference type="ARBA" id="ARBA00038897"/>
    </source>
</evidence>
<keyword evidence="4" id="KW-0285">Flavoprotein</keyword>
<gene>
    <name evidence="13" type="ORF">Cboi02_000079200</name>
</gene>
<dbReference type="InterPro" id="IPR036318">
    <property type="entry name" value="FAD-bd_PCMH-like_sf"/>
</dbReference>
<reference evidence="13" key="1">
    <citation type="submission" date="2023-04" db="EMBL/GenBank/DDBJ databases">
        <title>Candida boidinii NBRC 10035.</title>
        <authorList>
            <person name="Ichikawa N."/>
            <person name="Sato H."/>
            <person name="Tonouchi N."/>
        </authorList>
    </citation>
    <scope>NUCLEOTIDE SEQUENCE</scope>
    <source>
        <strain evidence="13">NBRC 10035</strain>
    </source>
</reference>
<evidence type="ECO:0000256" key="6">
    <source>
        <dbReference type="ARBA" id="ARBA00022946"/>
    </source>
</evidence>
<dbReference type="Gene3D" id="3.30.465.10">
    <property type="match status" value="1"/>
</dbReference>
<dbReference type="FunFam" id="3.30.465.10:FF:000014">
    <property type="entry name" value="D-lactate dehydrogenase (Cytochrome), putative"/>
    <property type="match status" value="1"/>
</dbReference>
<dbReference type="Proteomes" id="UP001165120">
    <property type="component" value="Unassembled WGS sequence"/>
</dbReference>
<keyword evidence="8" id="KW-0496">Mitochondrion</keyword>
<protein>
    <recommendedName>
        <fullName evidence="9">D-lactate dehydrogenase (cytochrome)</fullName>
        <ecNumber evidence="9">1.1.2.4</ecNumber>
    </recommendedName>
    <alternativeName>
        <fullName evidence="11">D-lactate ferricytochrome C oxidoreductase</fullName>
    </alternativeName>
</protein>
<dbReference type="InterPro" id="IPR016171">
    <property type="entry name" value="Vanillyl_alc_oxidase_C-sub2"/>
</dbReference>
<dbReference type="FunFam" id="1.10.45.10:FF:000001">
    <property type="entry name" value="D-lactate dehydrogenase mitochondrial"/>
    <property type="match status" value="1"/>
</dbReference>
<dbReference type="EC" id="1.1.2.4" evidence="9"/>
<dbReference type="AlphaFoldDB" id="A0A9W6SVS4"/>
<dbReference type="GO" id="GO:0071949">
    <property type="term" value="F:FAD binding"/>
    <property type="evidence" value="ECO:0007669"/>
    <property type="project" value="InterPro"/>
</dbReference>
<comment type="similarity">
    <text evidence="3">Belongs to the FAD-binding oxidoreductase/transferase type 4 family.</text>
</comment>
<organism evidence="13 14">
    <name type="scientific">Candida boidinii</name>
    <name type="common">Yeast</name>
    <dbReference type="NCBI Taxonomy" id="5477"/>
    <lineage>
        <taxon>Eukaryota</taxon>
        <taxon>Fungi</taxon>
        <taxon>Dikarya</taxon>
        <taxon>Ascomycota</taxon>
        <taxon>Saccharomycotina</taxon>
        <taxon>Pichiomycetes</taxon>
        <taxon>Pichiales</taxon>
        <taxon>Pichiaceae</taxon>
        <taxon>Ogataea</taxon>
        <taxon>Ogataea/Candida clade</taxon>
    </lineage>
</organism>
<dbReference type="SUPFAM" id="SSF56176">
    <property type="entry name" value="FAD-binding/transporter-associated domain-like"/>
    <property type="match status" value="1"/>
</dbReference>
<accession>A0A9W6SVS4</accession>
<dbReference type="InterPro" id="IPR016164">
    <property type="entry name" value="FAD-linked_Oxase-like_C"/>
</dbReference>
<dbReference type="InterPro" id="IPR016169">
    <property type="entry name" value="FAD-bd_PCMH_sub2"/>
</dbReference>
<comment type="subcellular location">
    <subcellularLocation>
        <location evidence="2">Mitochondrion</location>
    </subcellularLocation>
</comment>
<keyword evidence="5" id="KW-0274">FAD</keyword>
<evidence type="ECO:0000313" key="14">
    <source>
        <dbReference type="Proteomes" id="UP001165120"/>
    </source>
</evidence>
<dbReference type="Gene3D" id="3.30.70.2740">
    <property type="match status" value="1"/>
</dbReference>
<evidence type="ECO:0000256" key="3">
    <source>
        <dbReference type="ARBA" id="ARBA00008000"/>
    </source>
</evidence>
<proteinExistence type="inferred from homology"/>
<evidence type="ECO:0000256" key="10">
    <source>
        <dbReference type="ARBA" id="ARBA00051436"/>
    </source>
</evidence>
<dbReference type="GO" id="GO:0004458">
    <property type="term" value="F:D-lactate dehydrogenase (cytochrome) activity"/>
    <property type="evidence" value="ECO:0007669"/>
    <property type="project" value="UniProtKB-EC"/>
</dbReference>
<evidence type="ECO:0000256" key="2">
    <source>
        <dbReference type="ARBA" id="ARBA00004173"/>
    </source>
</evidence>
<evidence type="ECO:0000256" key="4">
    <source>
        <dbReference type="ARBA" id="ARBA00022630"/>
    </source>
</evidence>
<dbReference type="PROSITE" id="PS51387">
    <property type="entry name" value="FAD_PCMH"/>
    <property type="match status" value="1"/>
</dbReference>